<evidence type="ECO:0000313" key="2">
    <source>
        <dbReference type="EMBL" id="ORY17248.1"/>
    </source>
</evidence>
<proteinExistence type="predicted"/>
<feature type="compositionally biased region" description="Basic residues" evidence="1">
    <location>
        <begin position="88"/>
        <end position="100"/>
    </location>
</feature>
<feature type="region of interest" description="Disordered" evidence="1">
    <location>
        <begin position="76"/>
        <end position="107"/>
    </location>
</feature>
<reference evidence="2 3" key="1">
    <citation type="submission" date="2016-07" db="EMBL/GenBank/DDBJ databases">
        <title>Pervasive Adenine N6-methylation of Active Genes in Fungi.</title>
        <authorList>
            <consortium name="DOE Joint Genome Institute"/>
            <person name="Mondo S.J."/>
            <person name="Dannebaum R.O."/>
            <person name="Kuo R.C."/>
            <person name="Labutti K."/>
            <person name="Haridas S."/>
            <person name="Kuo A."/>
            <person name="Salamov A."/>
            <person name="Ahrendt S.R."/>
            <person name="Lipzen A."/>
            <person name="Sullivan W."/>
            <person name="Andreopoulos W.B."/>
            <person name="Clum A."/>
            <person name="Lindquist E."/>
            <person name="Daum C."/>
            <person name="Ramamoorthy G.K."/>
            <person name="Gryganskyi A."/>
            <person name="Culley D."/>
            <person name="Magnuson J.K."/>
            <person name="James T.Y."/>
            <person name="O'Malley M.A."/>
            <person name="Stajich J.E."/>
            <person name="Spatafora J.W."/>
            <person name="Visel A."/>
            <person name="Grigoriev I.V."/>
        </authorList>
    </citation>
    <scope>NUCLEOTIDE SEQUENCE [LARGE SCALE GENOMIC DNA]</scope>
    <source>
        <strain evidence="2 3">CBS 115471</strain>
    </source>
</reference>
<evidence type="ECO:0000313" key="3">
    <source>
        <dbReference type="Proteomes" id="UP000193144"/>
    </source>
</evidence>
<comment type="caution">
    <text evidence="2">The sequence shown here is derived from an EMBL/GenBank/DDBJ whole genome shotgun (WGS) entry which is preliminary data.</text>
</comment>
<feature type="compositionally biased region" description="Basic and acidic residues" evidence="1">
    <location>
        <begin position="77"/>
        <end position="87"/>
    </location>
</feature>
<dbReference type="EMBL" id="MCFA01000013">
    <property type="protein sequence ID" value="ORY17248.1"/>
    <property type="molecule type" value="Genomic_DNA"/>
</dbReference>
<sequence>MHVSSTKKVEKLQAGDDSRAFWRLNNVLERCSAPLSARHLKAPRVSGVQVQHEPMFSPRQGTVESHLLHMCQHVTRANRDGLDSPSEKKKRPRNSGRQRLGRGGGSAAVCKNEPASFLLGYQLCSRISVWNVVDPARGVGKVSWQIRRRIIVDNEDARYRHINVSLSAASQVLSCPGVPAIHPSRCIRPAYPVVL</sequence>
<evidence type="ECO:0000256" key="1">
    <source>
        <dbReference type="SAM" id="MobiDB-lite"/>
    </source>
</evidence>
<name>A0A1Y2A428_9PLEO</name>
<protein>
    <submittedName>
        <fullName evidence="2">Uncharacterized protein</fullName>
    </submittedName>
</protein>
<keyword evidence="3" id="KW-1185">Reference proteome</keyword>
<dbReference type="Proteomes" id="UP000193144">
    <property type="component" value="Unassembled WGS sequence"/>
</dbReference>
<gene>
    <name evidence="2" type="ORF">BCR34DRAFT_50745</name>
</gene>
<organism evidence="2 3">
    <name type="scientific">Clohesyomyces aquaticus</name>
    <dbReference type="NCBI Taxonomy" id="1231657"/>
    <lineage>
        <taxon>Eukaryota</taxon>
        <taxon>Fungi</taxon>
        <taxon>Dikarya</taxon>
        <taxon>Ascomycota</taxon>
        <taxon>Pezizomycotina</taxon>
        <taxon>Dothideomycetes</taxon>
        <taxon>Pleosporomycetidae</taxon>
        <taxon>Pleosporales</taxon>
        <taxon>Lindgomycetaceae</taxon>
        <taxon>Clohesyomyces</taxon>
    </lineage>
</organism>
<dbReference type="AlphaFoldDB" id="A0A1Y2A428"/>
<accession>A0A1Y2A428</accession>